<dbReference type="Proteomes" id="UP000031443">
    <property type="component" value="Unassembled WGS sequence"/>
</dbReference>
<gene>
    <name evidence="1" type="ORF">UY3_07681</name>
</gene>
<proteinExistence type="predicted"/>
<dbReference type="EMBL" id="KB529467">
    <property type="protein sequence ID" value="EMP35160.1"/>
    <property type="molecule type" value="Genomic_DNA"/>
</dbReference>
<sequence>MGDFLPSTPHGVDPAVTRPKVLLPQNGSTFHYAHCEIWIGMDAAASTMSAGYRLIVDTQTDKWEMNSHECTSELWIFTGKRQ</sequence>
<organism evidence="1 2">
    <name type="scientific">Chelonia mydas</name>
    <name type="common">Green sea-turtle</name>
    <name type="synonym">Chelonia agassizi</name>
    <dbReference type="NCBI Taxonomy" id="8469"/>
    <lineage>
        <taxon>Eukaryota</taxon>
        <taxon>Metazoa</taxon>
        <taxon>Chordata</taxon>
        <taxon>Craniata</taxon>
        <taxon>Vertebrata</taxon>
        <taxon>Euteleostomi</taxon>
        <taxon>Archelosauria</taxon>
        <taxon>Testudinata</taxon>
        <taxon>Testudines</taxon>
        <taxon>Cryptodira</taxon>
        <taxon>Durocryptodira</taxon>
        <taxon>Americhelydia</taxon>
        <taxon>Chelonioidea</taxon>
        <taxon>Cheloniidae</taxon>
        <taxon>Chelonia</taxon>
    </lineage>
</organism>
<dbReference type="AlphaFoldDB" id="M7BHP6"/>
<keyword evidence="2" id="KW-1185">Reference proteome</keyword>
<protein>
    <submittedName>
        <fullName evidence="1">Uncharacterized protein</fullName>
    </submittedName>
</protein>
<accession>M7BHP6</accession>
<evidence type="ECO:0000313" key="2">
    <source>
        <dbReference type="Proteomes" id="UP000031443"/>
    </source>
</evidence>
<reference evidence="2" key="1">
    <citation type="journal article" date="2013" name="Nat. Genet.">
        <title>The draft genomes of soft-shell turtle and green sea turtle yield insights into the development and evolution of the turtle-specific body plan.</title>
        <authorList>
            <person name="Wang Z."/>
            <person name="Pascual-Anaya J."/>
            <person name="Zadissa A."/>
            <person name="Li W."/>
            <person name="Niimura Y."/>
            <person name="Huang Z."/>
            <person name="Li C."/>
            <person name="White S."/>
            <person name="Xiong Z."/>
            <person name="Fang D."/>
            <person name="Wang B."/>
            <person name="Ming Y."/>
            <person name="Chen Y."/>
            <person name="Zheng Y."/>
            <person name="Kuraku S."/>
            <person name="Pignatelli M."/>
            <person name="Herrero J."/>
            <person name="Beal K."/>
            <person name="Nozawa M."/>
            <person name="Li Q."/>
            <person name="Wang J."/>
            <person name="Zhang H."/>
            <person name="Yu L."/>
            <person name="Shigenobu S."/>
            <person name="Wang J."/>
            <person name="Liu J."/>
            <person name="Flicek P."/>
            <person name="Searle S."/>
            <person name="Wang J."/>
            <person name="Kuratani S."/>
            <person name="Yin Y."/>
            <person name="Aken B."/>
            <person name="Zhang G."/>
            <person name="Irie N."/>
        </authorList>
    </citation>
    <scope>NUCLEOTIDE SEQUENCE [LARGE SCALE GENOMIC DNA]</scope>
</reference>
<evidence type="ECO:0000313" key="1">
    <source>
        <dbReference type="EMBL" id="EMP35160.1"/>
    </source>
</evidence>
<name>M7BHP6_CHEMY</name>